<name>A0ABW4ZP16_9SPHI</name>
<proteinExistence type="predicted"/>
<gene>
    <name evidence="2" type="ORF">ACFSJU_12525</name>
</gene>
<organism evidence="2 3">
    <name type="scientific">Paradesertivirga mongoliensis</name>
    <dbReference type="NCBI Taxonomy" id="2100740"/>
    <lineage>
        <taxon>Bacteria</taxon>
        <taxon>Pseudomonadati</taxon>
        <taxon>Bacteroidota</taxon>
        <taxon>Sphingobacteriia</taxon>
        <taxon>Sphingobacteriales</taxon>
        <taxon>Sphingobacteriaceae</taxon>
        <taxon>Paradesertivirga</taxon>
    </lineage>
</organism>
<evidence type="ECO:0000313" key="3">
    <source>
        <dbReference type="Proteomes" id="UP001597387"/>
    </source>
</evidence>
<reference evidence="3" key="1">
    <citation type="journal article" date="2019" name="Int. J. Syst. Evol. Microbiol.">
        <title>The Global Catalogue of Microorganisms (GCM) 10K type strain sequencing project: providing services to taxonomists for standard genome sequencing and annotation.</title>
        <authorList>
            <consortium name="The Broad Institute Genomics Platform"/>
            <consortium name="The Broad Institute Genome Sequencing Center for Infectious Disease"/>
            <person name="Wu L."/>
            <person name="Ma J."/>
        </authorList>
    </citation>
    <scope>NUCLEOTIDE SEQUENCE [LARGE SCALE GENOMIC DNA]</scope>
    <source>
        <strain evidence="3">KCTC 42217</strain>
    </source>
</reference>
<dbReference type="RefSeq" id="WP_255901230.1">
    <property type="nucleotide sequence ID" value="NZ_JAFMZO010000002.1"/>
</dbReference>
<protein>
    <submittedName>
        <fullName evidence="2">Uncharacterized protein</fullName>
    </submittedName>
</protein>
<dbReference type="EMBL" id="JBHUHZ010000002">
    <property type="protein sequence ID" value="MFD2163222.1"/>
    <property type="molecule type" value="Genomic_DNA"/>
</dbReference>
<accession>A0ABW4ZP16</accession>
<comment type="caution">
    <text evidence="2">The sequence shown here is derived from an EMBL/GenBank/DDBJ whole genome shotgun (WGS) entry which is preliminary data.</text>
</comment>
<dbReference type="Proteomes" id="UP001597387">
    <property type="component" value="Unassembled WGS sequence"/>
</dbReference>
<evidence type="ECO:0000313" key="2">
    <source>
        <dbReference type="EMBL" id="MFD2163222.1"/>
    </source>
</evidence>
<sequence length="77" mass="8428">MAKTKTGYVPPKGKPSGSGRETHGLKDAFAVNDLETDNELAEKYTDGEDEPSANVNLRHKNRNLNKGEENNDNSLKA</sequence>
<feature type="region of interest" description="Disordered" evidence="1">
    <location>
        <begin position="1"/>
        <end position="77"/>
    </location>
</feature>
<keyword evidence="3" id="KW-1185">Reference proteome</keyword>
<evidence type="ECO:0000256" key="1">
    <source>
        <dbReference type="SAM" id="MobiDB-lite"/>
    </source>
</evidence>